<dbReference type="PROSITE" id="PS00221">
    <property type="entry name" value="MIP"/>
    <property type="match status" value="1"/>
</dbReference>
<keyword evidence="3 8" id="KW-0813">Transport</keyword>
<evidence type="ECO:0000256" key="2">
    <source>
        <dbReference type="ARBA" id="ARBA00006175"/>
    </source>
</evidence>
<evidence type="ECO:0000256" key="8">
    <source>
        <dbReference type="RuleBase" id="RU000477"/>
    </source>
</evidence>
<dbReference type="STRING" id="145388.A0A0D2N341"/>
<keyword evidence="5 8" id="KW-0812">Transmembrane</keyword>
<dbReference type="InterPro" id="IPR000425">
    <property type="entry name" value="MIP"/>
</dbReference>
<dbReference type="EMBL" id="KK100328">
    <property type="protein sequence ID" value="KIZ06807.1"/>
    <property type="molecule type" value="Genomic_DNA"/>
</dbReference>
<dbReference type="RefSeq" id="XP_013905826.1">
    <property type="nucleotide sequence ID" value="XM_014050372.1"/>
</dbReference>
<evidence type="ECO:0000313" key="10">
    <source>
        <dbReference type="EMBL" id="KIZ06807.1"/>
    </source>
</evidence>
<evidence type="ECO:0000256" key="7">
    <source>
        <dbReference type="ARBA" id="ARBA00023136"/>
    </source>
</evidence>
<evidence type="ECO:0000256" key="9">
    <source>
        <dbReference type="SAM" id="Phobius"/>
    </source>
</evidence>
<keyword evidence="6 9" id="KW-1133">Transmembrane helix</keyword>
<dbReference type="SUPFAM" id="SSF81338">
    <property type="entry name" value="Aquaporin-like"/>
    <property type="match status" value="1"/>
</dbReference>
<evidence type="ECO:0000256" key="6">
    <source>
        <dbReference type="ARBA" id="ARBA00022989"/>
    </source>
</evidence>
<reference evidence="10 11" key="1">
    <citation type="journal article" date="2013" name="BMC Genomics">
        <title>Reconstruction of the lipid metabolism for the microalga Monoraphidium neglectum from its genome sequence reveals characteristics suitable for biofuel production.</title>
        <authorList>
            <person name="Bogen C."/>
            <person name="Al-Dilaimi A."/>
            <person name="Albersmeier A."/>
            <person name="Wichmann J."/>
            <person name="Grundmann M."/>
            <person name="Rupp O."/>
            <person name="Lauersen K.J."/>
            <person name="Blifernez-Klassen O."/>
            <person name="Kalinowski J."/>
            <person name="Goesmann A."/>
            <person name="Mussgnug J.H."/>
            <person name="Kruse O."/>
        </authorList>
    </citation>
    <scope>NUCLEOTIDE SEQUENCE [LARGE SCALE GENOMIC DNA]</scope>
    <source>
        <strain evidence="10 11">SAG 48.87</strain>
    </source>
</reference>
<dbReference type="InterPro" id="IPR034294">
    <property type="entry name" value="Aquaporin_transptr"/>
</dbReference>
<evidence type="ECO:0000313" key="11">
    <source>
        <dbReference type="Proteomes" id="UP000054498"/>
    </source>
</evidence>
<sequence>MSDGISRIELKAGSAYARYSDEQEDRGLLRTAPDIGGNGREEVSPARKAYDDEGLLPVMIENGLEKIGVLTQVQKVLDHTGQIRNELFRALIAEFMGTLLFQIFGGAAPPKDTTAPAANGFALVAIIYAFANISGAHLNPAVTFSLMCTGHMTWWRGLLYIIVQILGSIFGSLIYTGLIPGLHLLQKDFQGGIAPGCFGPAPGVNNSEVFGWELLMTFLLVMTVYAAAVAKPGHGNTAPLAIGLSLYAAALTGGPYTGASLNPARTIGPACVFACNVGVSFLYIGAEFFGAALAAGLAIFLYGRNPVGRAAPNRG</sequence>
<dbReference type="GO" id="GO:0015250">
    <property type="term" value="F:water channel activity"/>
    <property type="evidence" value="ECO:0007669"/>
    <property type="project" value="TreeGrafter"/>
</dbReference>
<gene>
    <name evidence="10" type="ORF">MNEG_1143</name>
</gene>
<comment type="similarity">
    <text evidence="2 8">Belongs to the MIP/aquaporin (TC 1.A.8) family.</text>
</comment>
<dbReference type="InterPro" id="IPR022357">
    <property type="entry name" value="MIP_CS"/>
</dbReference>
<dbReference type="PRINTS" id="PR00783">
    <property type="entry name" value="MINTRINSICP"/>
</dbReference>
<dbReference type="GO" id="GO:0005886">
    <property type="term" value="C:plasma membrane"/>
    <property type="evidence" value="ECO:0007669"/>
    <property type="project" value="UniProtKB-SubCell"/>
</dbReference>
<dbReference type="AlphaFoldDB" id="A0A0D2N341"/>
<dbReference type="KEGG" id="mng:MNEG_1143"/>
<feature type="transmembrane region" description="Helical" evidence="9">
    <location>
        <begin position="209"/>
        <end position="228"/>
    </location>
</feature>
<dbReference type="Pfam" id="PF00230">
    <property type="entry name" value="MIP"/>
    <property type="match status" value="1"/>
</dbReference>
<keyword evidence="7 9" id="KW-0472">Membrane</keyword>
<proteinExistence type="inferred from homology"/>
<organism evidence="10 11">
    <name type="scientific">Monoraphidium neglectum</name>
    <dbReference type="NCBI Taxonomy" id="145388"/>
    <lineage>
        <taxon>Eukaryota</taxon>
        <taxon>Viridiplantae</taxon>
        <taxon>Chlorophyta</taxon>
        <taxon>core chlorophytes</taxon>
        <taxon>Chlorophyceae</taxon>
        <taxon>CS clade</taxon>
        <taxon>Sphaeropleales</taxon>
        <taxon>Selenastraceae</taxon>
        <taxon>Monoraphidium</taxon>
    </lineage>
</organism>
<feature type="transmembrane region" description="Helical" evidence="9">
    <location>
        <begin position="281"/>
        <end position="302"/>
    </location>
</feature>
<evidence type="ECO:0000256" key="3">
    <source>
        <dbReference type="ARBA" id="ARBA00022448"/>
    </source>
</evidence>
<dbReference type="PANTHER" id="PTHR19139:SF199">
    <property type="entry name" value="MIP17260P"/>
    <property type="match status" value="1"/>
</dbReference>
<keyword evidence="4" id="KW-1003">Cell membrane</keyword>
<evidence type="ECO:0000256" key="1">
    <source>
        <dbReference type="ARBA" id="ARBA00004651"/>
    </source>
</evidence>
<feature type="transmembrane region" description="Helical" evidence="9">
    <location>
        <begin position="120"/>
        <end position="146"/>
    </location>
</feature>
<dbReference type="FunFam" id="1.20.1080.10:FF:000053">
    <property type="entry name" value="Aquaporin, glycerol transport activity"/>
    <property type="match status" value="1"/>
</dbReference>
<name>A0A0D2N341_9CHLO</name>
<dbReference type="GeneID" id="25728691"/>
<feature type="transmembrane region" description="Helical" evidence="9">
    <location>
        <begin position="240"/>
        <end position="261"/>
    </location>
</feature>
<dbReference type="Proteomes" id="UP000054498">
    <property type="component" value="Unassembled WGS sequence"/>
</dbReference>
<keyword evidence="11" id="KW-1185">Reference proteome</keyword>
<dbReference type="InterPro" id="IPR023271">
    <property type="entry name" value="Aquaporin-like"/>
</dbReference>
<accession>A0A0D2N341</accession>
<dbReference type="PANTHER" id="PTHR19139">
    <property type="entry name" value="AQUAPORIN TRANSPORTER"/>
    <property type="match status" value="1"/>
</dbReference>
<dbReference type="OrthoDB" id="3222at2759"/>
<evidence type="ECO:0000256" key="5">
    <source>
        <dbReference type="ARBA" id="ARBA00022692"/>
    </source>
</evidence>
<feature type="transmembrane region" description="Helical" evidence="9">
    <location>
        <begin position="87"/>
        <end position="108"/>
    </location>
</feature>
<evidence type="ECO:0000256" key="4">
    <source>
        <dbReference type="ARBA" id="ARBA00022475"/>
    </source>
</evidence>
<feature type="transmembrane region" description="Helical" evidence="9">
    <location>
        <begin position="158"/>
        <end position="179"/>
    </location>
</feature>
<comment type="subcellular location">
    <subcellularLocation>
        <location evidence="1">Cell membrane</location>
        <topology evidence="1">Multi-pass membrane protein</topology>
    </subcellularLocation>
</comment>
<dbReference type="Gene3D" id="1.20.1080.10">
    <property type="entry name" value="Glycerol uptake facilitator protein"/>
    <property type="match status" value="1"/>
</dbReference>
<protein>
    <submittedName>
        <fullName evidence="10">Aquaporin PIP1-2</fullName>
    </submittedName>
</protein>